<keyword evidence="3 5" id="KW-0560">Oxidoreductase</keyword>
<gene>
    <name evidence="7" type="ORF">KDX31_12115</name>
</gene>
<organism evidence="7 8">
    <name type="scientific">Amphritea atlantica</name>
    <dbReference type="NCBI Taxonomy" id="355243"/>
    <lineage>
        <taxon>Bacteria</taxon>
        <taxon>Pseudomonadati</taxon>
        <taxon>Pseudomonadota</taxon>
        <taxon>Gammaproteobacteria</taxon>
        <taxon>Oceanospirillales</taxon>
        <taxon>Oceanospirillaceae</taxon>
        <taxon>Amphritea</taxon>
    </lineage>
</organism>
<comment type="similarity">
    <text evidence="1 5">Belongs to the iron/ascorbate-dependent oxidoreductase family.</text>
</comment>
<evidence type="ECO:0000256" key="2">
    <source>
        <dbReference type="ARBA" id="ARBA00022723"/>
    </source>
</evidence>
<dbReference type="Gene3D" id="2.60.120.330">
    <property type="entry name" value="B-lactam Antibiotic, Isopenicillin N Synthase, Chain"/>
    <property type="match status" value="1"/>
</dbReference>
<evidence type="ECO:0000256" key="5">
    <source>
        <dbReference type="RuleBase" id="RU003682"/>
    </source>
</evidence>
<evidence type="ECO:0000259" key="6">
    <source>
        <dbReference type="PROSITE" id="PS51471"/>
    </source>
</evidence>
<dbReference type="PANTHER" id="PTHR10209:SF881">
    <property type="entry name" value="FI07970P-RELATED"/>
    <property type="match status" value="1"/>
</dbReference>
<protein>
    <submittedName>
        <fullName evidence="7">Isopenicillin N synthase family oxygenase</fullName>
    </submittedName>
</protein>
<dbReference type="InterPro" id="IPR005123">
    <property type="entry name" value="Oxoglu/Fe-dep_dioxygenase_dom"/>
</dbReference>
<reference evidence="7" key="1">
    <citation type="submission" date="2021-04" db="EMBL/GenBank/DDBJ databases">
        <title>Oceanospirillales bacteria with DddD are important DMSP degraders in coastal seawater.</title>
        <authorList>
            <person name="Liu J."/>
        </authorList>
    </citation>
    <scope>NUCLEOTIDE SEQUENCE</scope>
    <source>
        <strain evidence="7">GY6</strain>
    </source>
</reference>
<evidence type="ECO:0000256" key="1">
    <source>
        <dbReference type="ARBA" id="ARBA00008056"/>
    </source>
</evidence>
<dbReference type="Proteomes" id="UP001059950">
    <property type="component" value="Chromosome"/>
</dbReference>
<keyword evidence="4 5" id="KW-0408">Iron</keyword>
<evidence type="ECO:0000313" key="7">
    <source>
        <dbReference type="EMBL" id="UTW02104.1"/>
    </source>
</evidence>
<dbReference type="EMBL" id="CP073344">
    <property type="protein sequence ID" value="UTW02104.1"/>
    <property type="molecule type" value="Genomic_DNA"/>
</dbReference>
<evidence type="ECO:0000313" key="8">
    <source>
        <dbReference type="Proteomes" id="UP001059950"/>
    </source>
</evidence>
<feature type="domain" description="Fe2OG dioxygenase" evidence="6">
    <location>
        <begin position="185"/>
        <end position="287"/>
    </location>
</feature>
<dbReference type="Pfam" id="PF03171">
    <property type="entry name" value="2OG-FeII_Oxy"/>
    <property type="match status" value="1"/>
</dbReference>
<evidence type="ECO:0000256" key="3">
    <source>
        <dbReference type="ARBA" id="ARBA00023002"/>
    </source>
</evidence>
<dbReference type="InterPro" id="IPR044861">
    <property type="entry name" value="IPNS-like_FE2OG_OXY"/>
</dbReference>
<sequence>MSDAAVTRIDSYLESKASAFSEIPVIDVAPLIDGSDPQKVAKELAFVCENIGFLYIRNHGVDKQLVADMYAQTKAFFDLPLEEKQKLNIINSGQTLRGYIPMYGENVDPENTRDFKEVFDYGQHEEEVSPFFGPNLMPENAPAGFRETAERYHTAMMELGRKLVSGIALSLNLPADYFEQLQQKPINIQRLLHYPPQEGDITQKEIGIGAHTDYGFLTILSQDEVGGLQVRNANGDWVSAPPIEDTFIVNIGDLVQTFTNDRYISTVHRVVNSSGRQRYSIPFFMDLDFDAPVSVVDTCHGEDNPPKYQPYTCGQHKYKRFVDSYVHLTN</sequence>
<dbReference type="PANTHER" id="PTHR10209">
    <property type="entry name" value="OXIDOREDUCTASE, 2OG-FE II OXYGENASE FAMILY PROTEIN"/>
    <property type="match status" value="1"/>
</dbReference>
<evidence type="ECO:0000256" key="4">
    <source>
        <dbReference type="ARBA" id="ARBA00023004"/>
    </source>
</evidence>
<dbReference type="InterPro" id="IPR027443">
    <property type="entry name" value="IPNS-like_sf"/>
</dbReference>
<dbReference type="Pfam" id="PF14226">
    <property type="entry name" value="DIOX_N"/>
    <property type="match status" value="1"/>
</dbReference>
<keyword evidence="2 5" id="KW-0479">Metal-binding</keyword>
<dbReference type="PRINTS" id="PR00682">
    <property type="entry name" value="IPNSYNTHASE"/>
</dbReference>
<dbReference type="SUPFAM" id="SSF51197">
    <property type="entry name" value="Clavaminate synthase-like"/>
    <property type="match status" value="1"/>
</dbReference>
<keyword evidence="8" id="KW-1185">Reference proteome</keyword>
<accession>A0ABY5GRX4</accession>
<proteinExistence type="inferred from homology"/>
<dbReference type="PROSITE" id="PS51471">
    <property type="entry name" value="FE2OG_OXY"/>
    <property type="match status" value="1"/>
</dbReference>
<dbReference type="InterPro" id="IPR026992">
    <property type="entry name" value="DIOX_N"/>
</dbReference>
<name>A0ABY5GRX4_9GAMM</name>